<dbReference type="Gene3D" id="2.20.28.30">
    <property type="entry name" value="RNA polymerase ii, chain L"/>
    <property type="match status" value="2"/>
</dbReference>
<dbReference type="PANTHER" id="PTHR37826:SF3">
    <property type="entry name" value="J DOMAIN-CONTAINING PROTEIN"/>
    <property type="match status" value="1"/>
</dbReference>
<name>A0A7G9G7F2_9FIRM</name>
<keyword evidence="2" id="KW-1133">Transmembrane helix</keyword>
<evidence type="ECO:0008006" key="5">
    <source>
        <dbReference type="Google" id="ProtNLM"/>
    </source>
</evidence>
<sequence length="368" mass="42049">MIVIYKCPGCGAPMKFDPECQTLACEHCGTQMGVVDYQEKYGAPAMREETEQEKSSLAQGKTVETEVQGSRVERKSGETMQVKKYRCSSCGAEVMTDETSVAAICSFCGNSTLIEERLEGEKKPEQLIPFRITKEQAVESFREWTKTGRLTPKGFKDENKLDQITGIYVPFWLVDYNANIRVDAHCTKKRKERSGGTEYFYTDHFCVCRDVEARYERVPLDASEKMDDASMDLLEPFDYKELKPFDVSYLSGYTAESYSLTEENMEERGKKRIREYADAATKNIITGYDKVEITERTMQIDEIGAEYVLLPVWVLNYSYKGKNQQFFINGQTGKVVGSLPVSKAKKRIWFASWTAVIFALLWLVMEVI</sequence>
<feature type="region of interest" description="Disordered" evidence="1">
    <location>
        <begin position="45"/>
        <end position="64"/>
    </location>
</feature>
<accession>A0A7G9G7F2</accession>
<evidence type="ECO:0000256" key="1">
    <source>
        <dbReference type="SAM" id="MobiDB-lite"/>
    </source>
</evidence>
<feature type="transmembrane region" description="Helical" evidence="2">
    <location>
        <begin position="348"/>
        <end position="365"/>
    </location>
</feature>
<evidence type="ECO:0000313" key="3">
    <source>
        <dbReference type="EMBL" id="QNM06734.1"/>
    </source>
</evidence>
<dbReference type="PANTHER" id="PTHR37826">
    <property type="entry name" value="FLOTILLIN BAND_7_5 DOMAIN PROTEIN"/>
    <property type="match status" value="1"/>
</dbReference>
<dbReference type="Proteomes" id="UP000515823">
    <property type="component" value="Chromosome"/>
</dbReference>
<protein>
    <recommendedName>
        <fullName evidence="5">TFIIB-type zinc ribbon-containing protein</fullName>
    </recommendedName>
</protein>
<proteinExistence type="predicted"/>
<dbReference type="AlphaFoldDB" id="A0A7G9G7F2"/>
<dbReference type="KEGG" id="qdo:H9Q78_06360"/>
<dbReference type="EMBL" id="CP060634">
    <property type="protein sequence ID" value="QNM06734.1"/>
    <property type="molecule type" value="Genomic_DNA"/>
</dbReference>
<keyword evidence="2" id="KW-0472">Membrane</keyword>
<dbReference type="RefSeq" id="WP_249304391.1">
    <property type="nucleotide sequence ID" value="NZ_CP060634.1"/>
</dbReference>
<evidence type="ECO:0000313" key="4">
    <source>
        <dbReference type="Proteomes" id="UP000515823"/>
    </source>
</evidence>
<organism evidence="3 4">
    <name type="scientific">Qiania dongpingensis</name>
    <dbReference type="NCBI Taxonomy" id="2763669"/>
    <lineage>
        <taxon>Bacteria</taxon>
        <taxon>Bacillati</taxon>
        <taxon>Bacillota</taxon>
        <taxon>Clostridia</taxon>
        <taxon>Lachnospirales</taxon>
        <taxon>Lachnospiraceae</taxon>
        <taxon>Qiania</taxon>
    </lineage>
</organism>
<gene>
    <name evidence="3" type="ORF">H9Q78_06360</name>
</gene>
<keyword evidence="2" id="KW-0812">Transmembrane</keyword>
<keyword evidence="4" id="KW-1185">Reference proteome</keyword>
<reference evidence="3 4" key="1">
    <citation type="submission" date="2020-08" db="EMBL/GenBank/DDBJ databases">
        <authorList>
            <person name="Liu C."/>
            <person name="Sun Q."/>
        </authorList>
    </citation>
    <scope>NUCLEOTIDE SEQUENCE [LARGE SCALE GENOMIC DNA]</scope>
    <source>
        <strain evidence="3 4">NSJ-38</strain>
    </source>
</reference>
<evidence type="ECO:0000256" key="2">
    <source>
        <dbReference type="SAM" id="Phobius"/>
    </source>
</evidence>